<gene>
    <name evidence="1" type="ORF">SPARVUS_LOCUS10516600</name>
</gene>
<feature type="non-terminal residue" evidence="1">
    <location>
        <position position="68"/>
    </location>
</feature>
<accession>A0ABN9ET22</accession>
<evidence type="ECO:0000313" key="1">
    <source>
        <dbReference type="EMBL" id="CAI9587115.1"/>
    </source>
</evidence>
<proteinExistence type="predicted"/>
<organism evidence="1 2">
    <name type="scientific">Staurois parvus</name>
    <dbReference type="NCBI Taxonomy" id="386267"/>
    <lineage>
        <taxon>Eukaryota</taxon>
        <taxon>Metazoa</taxon>
        <taxon>Chordata</taxon>
        <taxon>Craniata</taxon>
        <taxon>Vertebrata</taxon>
        <taxon>Euteleostomi</taxon>
        <taxon>Amphibia</taxon>
        <taxon>Batrachia</taxon>
        <taxon>Anura</taxon>
        <taxon>Neobatrachia</taxon>
        <taxon>Ranoidea</taxon>
        <taxon>Ranidae</taxon>
        <taxon>Staurois</taxon>
    </lineage>
</organism>
<name>A0ABN9ET22_9NEOB</name>
<dbReference type="EMBL" id="CATNWA010015816">
    <property type="protein sequence ID" value="CAI9587115.1"/>
    <property type="molecule type" value="Genomic_DNA"/>
</dbReference>
<protein>
    <submittedName>
        <fullName evidence="1">Uncharacterized protein</fullName>
    </submittedName>
</protein>
<evidence type="ECO:0000313" key="2">
    <source>
        <dbReference type="Proteomes" id="UP001162483"/>
    </source>
</evidence>
<sequence length="68" mass="7437">MISVSDILLYYYSCDHRLANQAAIGGCRCRSPGPGWKFPTGTQRSPRNSGSVCEQHSSLPCQHRNAAV</sequence>
<dbReference type="Proteomes" id="UP001162483">
    <property type="component" value="Unassembled WGS sequence"/>
</dbReference>
<keyword evidence="2" id="KW-1185">Reference proteome</keyword>
<reference evidence="1" key="1">
    <citation type="submission" date="2023-05" db="EMBL/GenBank/DDBJ databases">
        <authorList>
            <person name="Stuckert A."/>
        </authorList>
    </citation>
    <scope>NUCLEOTIDE SEQUENCE</scope>
</reference>
<comment type="caution">
    <text evidence="1">The sequence shown here is derived from an EMBL/GenBank/DDBJ whole genome shotgun (WGS) entry which is preliminary data.</text>
</comment>